<evidence type="ECO:0000313" key="2">
    <source>
        <dbReference type="Proteomes" id="UP000616114"/>
    </source>
</evidence>
<gene>
    <name evidence="1" type="ORF">GCM10011333_27030</name>
</gene>
<dbReference type="AlphaFoldDB" id="A0A8J2U063"/>
<dbReference type="RefSeq" id="WP_188551430.1">
    <property type="nucleotide sequence ID" value="NZ_BMFY01000013.1"/>
</dbReference>
<comment type="caution">
    <text evidence="1">The sequence shown here is derived from an EMBL/GenBank/DDBJ whole genome shotgun (WGS) entry which is preliminary data.</text>
</comment>
<dbReference type="EMBL" id="BMFY01000013">
    <property type="protein sequence ID" value="GGA22638.1"/>
    <property type="molecule type" value="Genomic_DNA"/>
</dbReference>
<protein>
    <submittedName>
        <fullName evidence="1">Uncharacterized protein</fullName>
    </submittedName>
</protein>
<sequence length="240" mass="25234">MHHDSPAFVFALGATAVLQGRTAVDELHEHWNRALGRTARVGADDVFGAAGGTLGFGELLGRMRTAGVSAVRLAPPSPLGPLGLPRLSREDRRRLLGETVCVAETDRTARAVLSVSGPAVRVHACAPIRYQAGAATGPEAMRQLREAVLAALLQVGRGDDLGYELTAWQERAVAPGAVELPAPLPTWFPAPEAVELAELSLRLSELAGQLADSPWELPPGSPMRELSQAAAEGLLAATRP</sequence>
<name>A0A8J2U063_9MICO</name>
<organism evidence="1 2">
    <name type="scientific">Sediminivirga luteola</name>
    <dbReference type="NCBI Taxonomy" id="1774748"/>
    <lineage>
        <taxon>Bacteria</taxon>
        <taxon>Bacillati</taxon>
        <taxon>Actinomycetota</taxon>
        <taxon>Actinomycetes</taxon>
        <taxon>Micrococcales</taxon>
        <taxon>Brevibacteriaceae</taxon>
        <taxon>Sediminivirga</taxon>
    </lineage>
</organism>
<evidence type="ECO:0000313" key="1">
    <source>
        <dbReference type="EMBL" id="GGA22638.1"/>
    </source>
</evidence>
<proteinExistence type="predicted"/>
<accession>A0A8J2U063</accession>
<keyword evidence="2" id="KW-1185">Reference proteome</keyword>
<reference evidence="1" key="2">
    <citation type="submission" date="2020-09" db="EMBL/GenBank/DDBJ databases">
        <authorList>
            <person name="Sun Q."/>
            <person name="Zhou Y."/>
        </authorList>
    </citation>
    <scope>NUCLEOTIDE SEQUENCE</scope>
    <source>
        <strain evidence="1">CGMCC 1.12785</strain>
    </source>
</reference>
<dbReference type="Proteomes" id="UP000616114">
    <property type="component" value="Unassembled WGS sequence"/>
</dbReference>
<reference evidence="1" key="1">
    <citation type="journal article" date="2014" name="Int. J. Syst. Evol. Microbiol.">
        <title>Complete genome sequence of Corynebacterium casei LMG S-19264T (=DSM 44701T), isolated from a smear-ripened cheese.</title>
        <authorList>
            <consortium name="US DOE Joint Genome Institute (JGI-PGF)"/>
            <person name="Walter F."/>
            <person name="Albersmeier A."/>
            <person name="Kalinowski J."/>
            <person name="Ruckert C."/>
        </authorList>
    </citation>
    <scope>NUCLEOTIDE SEQUENCE</scope>
    <source>
        <strain evidence="1">CGMCC 1.12785</strain>
    </source>
</reference>